<dbReference type="EMBL" id="CAJOBB010004002">
    <property type="protein sequence ID" value="CAF4069415.1"/>
    <property type="molecule type" value="Genomic_DNA"/>
</dbReference>
<feature type="transmembrane region" description="Helical" evidence="5">
    <location>
        <begin position="78"/>
        <end position="100"/>
    </location>
</feature>
<comment type="caution">
    <text evidence="6">The sequence shown here is derived from an EMBL/GenBank/DDBJ whole genome shotgun (WGS) entry which is preliminary data.</text>
</comment>
<evidence type="ECO:0000256" key="4">
    <source>
        <dbReference type="ARBA" id="ARBA00023136"/>
    </source>
</evidence>
<dbReference type="Proteomes" id="UP000663860">
    <property type="component" value="Unassembled WGS sequence"/>
</dbReference>
<evidence type="ECO:0000313" key="7">
    <source>
        <dbReference type="EMBL" id="CAF4069415.1"/>
    </source>
</evidence>
<reference evidence="6" key="1">
    <citation type="submission" date="2021-02" db="EMBL/GenBank/DDBJ databases">
        <authorList>
            <person name="Nowell W R."/>
        </authorList>
    </citation>
    <scope>NUCLEOTIDE SEQUENCE</scope>
</reference>
<dbReference type="AlphaFoldDB" id="A0A814GKV7"/>
<feature type="transmembrane region" description="Helical" evidence="5">
    <location>
        <begin position="148"/>
        <end position="170"/>
    </location>
</feature>
<evidence type="ECO:0000313" key="8">
    <source>
        <dbReference type="Proteomes" id="UP000663860"/>
    </source>
</evidence>
<feature type="transmembrane region" description="Helical" evidence="5">
    <location>
        <begin position="107"/>
        <end position="128"/>
    </location>
</feature>
<protein>
    <submittedName>
        <fullName evidence="6">Uncharacterized protein</fullName>
    </submittedName>
</protein>
<accession>A0A814GKV7</accession>
<comment type="subcellular location">
    <subcellularLocation>
        <location evidence="1">Membrane</location>
        <topology evidence="1">Multi-pass membrane protein</topology>
    </subcellularLocation>
</comment>
<organism evidence="6 8">
    <name type="scientific">Adineta steineri</name>
    <dbReference type="NCBI Taxonomy" id="433720"/>
    <lineage>
        <taxon>Eukaryota</taxon>
        <taxon>Metazoa</taxon>
        <taxon>Spiralia</taxon>
        <taxon>Gnathifera</taxon>
        <taxon>Rotifera</taxon>
        <taxon>Eurotatoria</taxon>
        <taxon>Bdelloidea</taxon>
        <taxon>Adinetida</taxon>
        <taxon>Adinetidae</taxon>
        <taxon>Adineta</taxon>
    </lineage>
</organism>
<sequence>MKVVAIVAGIILVVAWIFYVASNAVPSWSQVTYGGATITFGIWTYCITYSGSSTCNAINCPAATDDNGVCSRLMASRAFMTLVCILSGITAICLIICAFIDEKISRILLLVGKVLAFVCVIMGIIGVATGSSAQQINSQNYNQLNFTAGFGLGIVAIIINLVGAIVSLFIK</sequence>
<keyword evidence="4 5" id="KW-0472">Membrane</keyword>
<evidence type="ECO:0000256" key="3">
    <source>
        <dbReference type="ARBA" id="ARBA00022989"/>
    </source>
</evidence>
<dbReference type="Proteomes" id="UP000663868">
    <property type="component" value="Unassembled WGS sequence"/>
</dbReference>
<keyword evidence="3 5" id="KW-1133">Transmembrane helix</keyword>
<proteinExistence type="predicted"/>
<dbReference type="GO" id="GO:0016020">
    <property type="term" value="C:membrane"/>
    <property type="evidence" value="ECO:0007669"/>
    <property type="project" value="UniProtKB-SubCell"/>
</dbReference>
<gene>
    <name evidence="6" type="ORF">IZO911_LOCUS17461</name>
    <name evidence="7" type="ORF">KXQ929_LOCUS32644</name>
</gene>
<name>A0A814GKV7_9BILA</name>
<evidence type="ECO:0000256" key="5">
    <source>
        <dbReference type="SAM" id="Phobius"/>
    </source>
</evidence>
<evidence type="ECO:0000256" key="1">
    <source>
        <dbReference type="ARBA" id="ARBA00004141"/>
    </source>
</evidence>
<dbReference type="EMBL" id="CAJNOE010000163">
    <property type="protein sequence ID" value="CAF0997660.1"/>
    <property type="molecule type" value="Genomic_DNA"/>
</dbReference>
<dbReference type="Pfam" id="PF00822">
    <property type="entry name" value="PMP22_Claudin"/>
    <property type="match status" value="1"/>
</dbReference>
<dbReference type="InterPro" id="IPR004031">
    <property type="entry name" value="PMP22/EMP/MP20/Claudin"/>
</dbReference>
<dbReference type="Gene3D" id="1.20.140.150">
    <property type="match status" value="1"/>
</dbReference>
<evidence type="ECO:0000256" key="2">
    <source>
        <dbReference type="ARBA" id="ARBA00022692"/>
    </source>
</evidence>
<keyword evidence="2 5" id="KW-0812">Transmembrane</keyword>
<evidence type="ECO:0000313" key="6">
    <source>
        <dbReference type="EMBL" id="CAF0997660.1"/>
    </source>
</evidence>